<feature type="compositionally biased region" description="Polar residues" evidence="1">
    <location>
        <begin position="83"/>
        <end position="97"/>
    </location>
</feature>
<dbReference type="EMBL" id="KN832870">
    <property type="protein sequence ID" value="KIN08877.1"/>
    <property type="molecule type" value="Genomic_DNA"/>
</dbReference>
<protein>
    <submittedName>
        <fullName evidence="2">Uncharacterized protein</fullName>
    </submittedName>
</protein>
<gene>
    <name evidence="2" type="ORF">OIDMADRAFT_48720</name>
</gene>
<organism evidence="2 3">
    <name type="scientific">Oidiodendron maius (strain Zn)</name>
    <dbReference type="NCBI Taxonomy" id="913774"/>
    <lineage>
        <taxon>Eukaryota</taxon>
        <taxon>Fungi</taxon>
        <taxon>Dikarya</taxon>
        <taxon>Ascomycota</taxon>
        <taxon>Pezizomycotina</taxon>
        <taxon>Leotiomycetes</taxon>
        <taxon>Leotiomycetes incertae sedis</taxon>
        <taxon>Myxotrichaceae</taxon>
        <taxon>Oidiodendron</taxon>
    </lineage>
</organism>
<dbReference type="OrthoDB" id="3531591at2759"/>
<evidence type="ECO:0000313" key="2">
    <source>
        <dbReference type="EMBL" id="KIN08877.1"/>
    </source>
</evidence>
<accession>A0A0C3I3A8</accession>
<feature type="region of interest" description="Disordered" evidence="1">
    <location>
        <begin position="78"/>
        <end position="150"/>
    </location>
</feature>
<reference evidence="2 3" key="1">
    <citation type="submission" date="2014-04" db="EMBL/GenBank/DDBJ databases">
        <authorList>
            <consortium name="DOE Joint Genome Institute"/>
            <person name="Kuo A."/>
            <person name="Martino E."/>
            <person name="Perotto S."/>
            <person name="Kohler A."/>
            <person name="Nagy L.G."/>
            <person name="Floudas D."/>
            <person name="Copeland A."/>
            <person name="Barry K.W."/>
            <person name="Cichocki N."/>
            <person name="Veneault-Fourrey C."/>
            <person name="LaButti K."/>
            <person name="Lindquist E.A."/>
            <person name="Lipzen A."/>
            <person name="Lundell T."/>
            <person name="Morin E."/>
            <person name="Murat C."/>
            <person name="Sun H."/>
            <person name="Tunlid A."/>
            <person name="Henrissat B."/>
            <person name="Grigoriev I.V."/>
            <person name="Hibbett D.S."/>
            <person name="Martin F."/>
            <person name="Nordberg H.P."/>
            <person name="Cantor M.N."/>
            <person name="Hua S.X."/>
        </authorList>
    </citation>
    <scope>NUCLEOTIDE SEQUENCE [LARGE SCALE GENOMIC DNA]</scope>
    <source>
        <strain evidence="2 3">Zn</strain>
    </source>
</reference>
<proteinExistence type="predicted"/>
<dbReference type="Proteomes" id="UP000054321">
    <property type="component" value="Unassembled WGS sequence"/>
</dbReference>
<dbReference type="AlphaFoldDB" id="A0A0C3I3A8"/>
<evidence type="ECO:0000256" key="1">
    <source>
        <dbReference type="SAM" id="MobiDB-lite"/>
    </source>
</evidence>
<evidence type="ECO:0000313" key="3">
    <source>
        <dbReference type="Proteomes" id="UP000054321"/>
    </source>
</evidence>
<dbReference type="HOGENOM" id="CLU_1741101_0_0_1"/>
<name>A0A0C3I3A8_OIDMZ</name>
<sequence length="150" mass="15866">MIPYEGISAKRTLSGKSPSAKLLAVSPLVSVSPVDFLGIFPGKLRYTDEKPAGAIQGPIQGLWLERFEVKGKLDRMKVAKAGEQTQHRPTTTIQTGPAGQMASDDAPEPTAGHAPSPPDSIIEADDVSTSDSGHDTDARLSPHCALPIRN</sequence>
<reference evidence="3" key="2">
    <citation type="submission" date="2015-01" db="EMBL/GenBank/DDBJ databases">
        <title>Evolutionary Origins and Diversification of the Mycorrhizal Mutualists.</title>
        <authorList>
            <consortium name="DOE Joint Genome Institute"/>
            <consortium name="Mycorrhizal Genomics Consortium"/>
            <person name="Kohler A."/>
            <person name="Kuo A."/>
            <person name="Nagy L.G."/>
            <person name="Floudas D."/>
            <person name="Copeland A."/>
            <person name="Barry K.W."/>
            <person name="Cichocki N."/>
            <person name="Veneault-Fourrey C."/>
            <person name="LaButti K."/>
            <person name="Lindquist E.A."/>
            <person name="Lipzen A."/>
            <person name="Lundell T."/>
            <person name="Morin E."/>
            <person name="Murat C."/>
            <person name="Riley R."/>
            <person name="Ohm R."/>
            <person name="Sun H."/>
            <person name="Tunlid A."/>
            <person name="Henrissat B."/>
            <person name="Grigoriev I.V."/>
            <person name="Hibbett D.S."/>
            <person name="Martin F."/>
        </authorList>
    </citation>
    <scope>NUCLEOTIDE SEQUENCE [LARGE SCALE GENOMIC DNA]</scope>
    <source>
        <strain evidence="3">Zn</strain>
    </source>
</reference>
<dbReference type="InParanoid" id="A0A0C3I3A8"/>
<dbReference type="STRING" id="913774.A0A0C3I3A8"/>
<keyword evidence="3" id="KW-1185">Reference proteome</keyword>